<dbReference type="InterPro" id="IPR043502">
    <property type="entry name" value="DNA/RNA_pol_sf"/>
</dbReference>
<evidence type="ECO:0000313" key="2">
    <source>
        <dbReference type="Proteomes" id="UP000288805"/>
    </source>
</evidence>
<dbReference type="Proteomes" id="UP000288805">
    <property type="component" value="Unassembled WGS sequence"/>
</dbReference>
<reference evidence="1 2" key="1">
    <citation type="journal article" date="2018" name="PLoS Genet.">
        <title>Population sequencing reveals clonal diversity and ancestral inbreeding in the grapevine cultivar Chardonnay.</title>
        <authorList>
            <person name="Roach M.J."/>
            <person name="Johnson D.L."/>
            <person name="Bohlmann J."/>
            <person name="van Vuuren H.J."/>
            <person name="Jones S.J."/>
            <person name="Pretorius I.S."/>
            <person name="Schmidt S.A."/>
            <person name="Borneman A.R."/>
        </authorList>
    </citation>
    <scope>NUCLEOTIDE SEQUENCE [LARGE SCALE GENOMIC DNA]</scope>
    <source>
        <strain evidence="2">cv. Chardonnay</strain>
        <tissue evidence="1">Leaf</tissue>
    </source>
</reference>
<gene>
    <name evidence="1" type="primary">POLIA_4</name>
    <name evidence="1" type="ORF">CK203_083002</name>
</gene>
<dbReference type="SUPFAM" id="SSF56672">
    <property type="entry name" value="DNA/RNA polymerases"/>
    <property type="match status" value="1"/>
</dbReference>
<dbReference type="EMBL" id="QGNW01001391">
    <property type="protein sequence ID" value="RVW42890.1"/>
    <property type="molecule type" value="Genomic_DNA"/>
</dbReference>
<comment type="caution">
    <text evidence="1">The sequence shown here is derived from an EMBL/GenBank/DDBJ whole genome shotgun (WGS) entry which is preliminary data.</text>
</comment>
<accession>A0A438E5H7</accession>
<organism evidence="1 2">
    <name type="scientific">Vitis vinifera</name>
    <name type="common">Grape</name>
    <dbReference type="NCBI Taxonomy" id="29760"/>
    <lineage>
        <taxon>Eukaryota</taxon>
        <taxon>Viridiplantae</taxon>
        <taxon>Streptophyta</taxon>
        <taxon>Embryophyta</taxon>
        <taxon>Tracheophyta</taxon>
        <taxon>Spermatophyta</taxon>
        <taxon>Magnoliopsida</taxon>
        <taxon>eudicotyledons</taxon>
        <taxon>Gunneridae</taxon>
        <taxon>Pentapetalae</taxon>
        <taxon>rosids</taxon>
        <taxon>Vitales</taxon>
        <taxon>Vitaceae</taxon>
        <taxon>Viteae</taxon>
        <taxon>Vitis</taxon>
    </lineage>
</organism>
<dbReference type="Gene3D" id="3.30.70.370">
    <property type="match status" value="1"/>
</dbReference>
<proteinExistence type="predicted"/>
<dbReference type="AlphaFoldDB" id="A0A438E5H7"/>
<name>A0A438E5H7_VITVI</name>
<protein>
    <submittedName>
        <fullName evidence="1">DNA polymerase I A, chloroplastic/mitochondrial</fullName>
    </submittedName>
</protein>
<evidence type="ECO:0000313" key="1">
    <source>
        <dbReference type="EMBL" id="RVW42890.1"/>
    </source>
</evidence>
<sequence>MTLVGKQVHDEIILGGPTESAEVAKAMVGECMEKPFDGKNILSVFLAVDAKCVQNCFLSTLKTQFHPSPET</sequence>